<evidence type="ECO:0000259" key="13">
    <source>
        <dbReference type="Pfam" id="PF08240"/>
    </source>
</evidence>
<evidence type="ECO:0000256" key="11">
    <source>
        <dbReference type="RuleBase" id="RU362016"/>
    </source>
</evidence>
<keyword evidence="3 11" id="KW-0479">Metal-binding</keyword>
<evidence type="ECO:0000256" key="8">
    <source>
        <dbReference type="ARBA" id="ARBA00048110"/>
    </source>
</evidence>
<dbReference type="InterPro" id="IPR036291">
    <property type="entry name" value="NAD(P)-bd_dom_sf"/>
</dbReference>
<keyword evidence="15" id="KW-1185">Reference proteome</keyword>
<evidence type="ECO:0000256" key="4">
    <source>
        <dbReference type="ARBA" id="ARBA00022833"/>
    </source>
</evidence>
<dbReference type="CDD" id="cd08300">
    <property type="entry name" value="alcohol_DH_class_III"/>
    <property type="match status" value="1"/>
</dbReference>
<dbReference type="NCBIfam" id="TIGR02818">
    <property type="entry name" value="adh_III_F_hyde"/>
    <property type="match status" value="1"/>
</dbReference>
<evidence type="ECO:0000256" key="7">
    <source>
        <dbReference type="ARBA" id="ARBA00047793"/>
    </source>
</evidence>
<dbReference type="GO" id="GO:0005829">
    <property type="term" value="C:cytosol"/>
    <property type="evidence" value="ECO:0007669"/>
    <property type="project" value="TreeGrafter"/>
</dbReference>
<evidence type="ECO:0000256" key="3">
    <source>
        <dbReference type="ARBA" id="ARBA00022723"/>
    </source>
</evidence>
<keyword evidence="4 11" id="KW-0862">Zinc</keyword>
<dbReference type="InterPro" id="IPR002328">
    <property type="entry name" value="ADH_Zn_CS"/>
</dbReference>
<feature type="domain" description="Alcohol dehydrogenase-like N-terminal" evidence="13">
    <location>
        <begin position="27"/>
        <end position="116"/>
    </location>
</feature>
<dbReference type="EC" id="1.1.1.284" evidence="11"/>
<dbReference type="AlphaFoldDB" id="A0A2P7STM7"/>
<sequence length="375" mass="39764">MKTRAAVAVAAGKPLEIMEVDLEGPREGEVLVEVKATGICHTDEFTLSGADPEGIFPAILGHEGAGVVVDVGKGVTSLRKGDHVIPLYTPECRQCPSCLSRKTNLCTAIRATQGQGLMPDGSSRFSLNGEKVFHYMGCSTFSNFTVLPEIALAKVNPDAPFDKICYIGCGVTTGIGAVINTAQVEAGATAIVFGLGGIGLNVIQGLRLAGADMIIGVDLNNDKKAWGERFGMTHFVNPKEVDGDIVPYLVNLTKRGADQIGGADYTFDCTGNVKVMRQALEAAHRGWGQSIVIGVAGAGQEISTRPFQLVTGRVWKGTAFGGARGRTDVPKIVDWYMAGKIEIDPMITHALALDEINKGFDLMHAGESIRSVVVY</sequence>
<dbReference type="RefSeq" id="WP_106770391.1">
    <property type="nucleotide sequence ID" value="NZ_PXYK01000001.1"/>
</dbReference>
<dbReference type="FunFam" id="3.40.50.720:FF:000003">
    <property type="entry name" value="S-(hydroxymethyl)glutathione dehydrogenase"/>
    <property type="match status" value="1"/>
</dbReference>
<dbReference type="OrthoDB" id="9770544at2"/>
<evidence type="ECO:0000256" key="9">
    <source>
        <dbReference type="ARBA" id="ARBA00049164"/>
    </source>
</evidence>
<comment type="caution">
    <text evidence="14">The sequence shown here is derived from an EMBL/GenBank/DDBJ whole genome shotgun (WGS) entry which is preliminary data.</text>
</comment>
<dbReference type="GO" id="GO:0046294">
    <property type="term" value="P:formaldehyde catabolic process"/>
    <property type="evidence" value="ECO:0007669"/>
    <property type="project" value="InterPro"/>
</dbReference>
<dbReference type="Gene3D" id="3.90.180.10">
    <property type="entry name" value="Medium-chain alcohol dehydrogenases, catalytic domain"/>
    <property type="match status" value="1"/>
</dbReference>
<evidence type="ECO:0000256" key="5">
    <source>
        <dbReference type="ARBA" id="ARBA00023002"/>
    </source>
</evidence>
<name>A0A2P7STM7_9HYPH</name>
<comment type="catalytic activity">
    <reaction evidence="9">
        <text>a secondary alcohol + NAD(+) = a ketone + NADH + H(+)</text>
        <dbReference type="Rhea" id="RHEA:10740"/>
        <dbReference type="ChEBI" id="CHEBI:15378"/>
        <dbReference type="ChEBI" id="CHEBI:17087"/>
        <dbReference type="ChEBI" id="CHEBI:35681"/>
        <dbReference type="ChEBI" id="CHEBI:57540"/>
        <dbReference type="ChEBI" id="CHEBI:57945"/>
        <dbReference type="EC" id="1.1.1.1"/>
    </reaction>
</comment>
<evidence type="ECO:0000313" key="15">
    <source>
        <dbReference type="Proteomes" id="UP000241229"/>
    </source>
</evidence>
<dbReference type="SUPFAM" id="SSF50129">
    <property type="entry name" value="GroES-like"/>
    <property type="match status" value="2"/>
</dbReference>
<dbReference type="InterPro" id="IPR014183">
    <property type="entry name" value="ADH_3"/>
</dbReference>
<proteinExistence type="inferred from homology"/>
<dbReference type="Gene3D" id="3.40.50.720">
    <property type="entry name" value="NAD(P)-binding Rossmann-like Domain"/>
    <property type="match status" value="1"/>
</dbReference>
<evidence type="ECO:0000313" key="14">
    <source>
        <dbReference type="EMBL" id="PSJ65849.1"/>
    </source>
</evidence>
<feature type="domain" description="Alcohol dehydrogenase-like C-terminal" evidence="12">
    <location>
        <begin position="197"/>
        <end position="335"/>
    </location>
</feature>
<comment type="catalytic activity">
    <reaction evidence="10">
        <text>a primary alcohol + NAD(+) = an aldehyde + NADH + H(+)</text>
        <dbReference type="Rhea" id="RHEA:10736"/>
        <dbReference type="ChEBI" id="CHEBI:15378"/>
        <dbReference type="ChEBI" id="CHEBI:15734"/>
        <dbReference type="ChEBI" id="CHEBI:17478"/>
        <dbReference type="ChEBI" id="CHEBI:57540"/>
        <dbReference type="ChEBI" id="CHEBI:57945"/>
        <dbReference type="EC" id="1.1.1.1"/>
    </reaction>
</comment>
<dbReference type="InterPro" id="IPR013154">
    <property type="entry name" value="ADH-like_N"/>
</dbReference>
<evidence type="ECO:0000256" key="10">
    <source>
        <dbReference type="ARBA" id="ARBA00049243"/>
    </source>
</evidence>
<comment type="catalytic activity">
    <reaction evidence="7">
        <text>S-(hydroxymethyl)glutathione + NADP(+) = S-formylglutathione + NADPH + H(+)</text>
        <dbReference type="Rhea" id="RHEA:19981"/>
        <dbReference type="ChEBI" id="CHEBI:15378"/>
        <dbReference type="ChEBI" id="CHEBI:57688"/>
        <dbReference type="ChEBI" id="CHEBI:57783"/>
        <dbReference type="ChEBI" id="CHEBI:58349"/>
        <dbReference type="ChEBI" id="CHEBI:58758"/>
        <dbReference type="EC" id="1.1.1.284"/>
    </reaction>
</comment>
<keyword evidence="5 11" id="KW-0560">Oxidoreductase</keyword>
<evidence type="ECO:0000259" key="12">
    <source>
        <dbReference type="Pfam" id="PF00107"/>
    </source>
</evidence>
<reference evidence="14 15" key="1">
    <citation type="submission" date="2018-03" db="EMBL/GenBank/DDBJ databases">
        <title>The draft genome of Mesorhizobium sp. 6GN-30.</title>
        <authorList>
            <person name="Liu L."/>
            <person name="Li L."/>
            <person name="Wang T."/>
            <person name="Zhang X."/>
            <person name="Liang L."/>
        </authorList>
    </citation>
    <scope>NUCLEOTIDE SEQUENCE [LARGE SCALE GENOMIC DNA]</scope>
    <source>
        <strain evidence="14 15">6GN30</strain>
    </source>
</reference>
<evidence type="ECO:0000256" key="1">
    <source>
        <dbReference type="ARBA" id="ARBA00001947"/>
    </source>
</evidence>
<dbReference type="GO" id="GO:0004022">
    <property type="term" value="F:alcohol dehydrogenase (NAD+) activity"/>
    <property type="evidence" value="ECO:0007669"/>
    <property type="project" value="UniProtKB-EC"/>
</dbReference>
<protein>
    <recommendedName>
        <fullName evidence="11">S-(hydroxymethyl)glutathione dehydrogenase</fullName>
        <ecNumber evidence="11">1.1.1.284</ecNumber>
    </recommendedName>
</protein>
<dbReference type="EMBL" id="PXYK01000001">
    <property type="protein sequence ID" value="PSJ65849.1"/>
    <property type="molecule type" value="Genomic_DNA"/>
</dbReference>
<dbReference type="PROSITE" id="PS00059">
    <property type="entry name" value="ADH_ZINC"/>
    <property type="match status" value="1"/>
</dbReference>
<dbReference type="InterPro" id="IPR013149">
    <property type="entry name" value="ADH-like_C"/>
</dbReference>
<comment type="catalytic activity">
    <reaction evidence="8 11">
        <text>S-(hydroxymethyl)glutathione + NAD(+) = S-formylglutathione + NADH + H(+)</text>
        <dbReference type="Rhea" id="RHEA:19985"/>
        <dbReference type="ChEBI" id="CHEBI:15378"/>
        <dbReference type="ChEBI" id="CHEBI:57540"/>
        <dbReference type="ChEBI" id="CHEBI:57688"/>
        <dbReference type="ChEBI" id="CHEBI:57945"/>
        <dbReference type="ChEBI" id="CHEBI:58758"/>
        <dbReference type="EC" id="1.1.1.284"/>
    </reaction>
</comment>
<organism evidence="14 15">
    <name type="scientific">Kumtagia ephedrae</name>
    <dbReference type="NCBI Taxonomy" id="2116701"/>
    <lineage>
        <taxon>Bacteria</taxon>
        <taxon>Pseudomonadati</taxon>
        <taxon>Pseudomonadota</taxon>
        <taxon>Alphaproteobacteria</taxon>
        <taxon>Hyphomicrobiales</taxon>
        <taxon>Phyllobacteriaceae</taxon>
        <taxon>Kumtagia</taxon>
    </lineage>
</organism>
<keyword evidence="6 11" id="KW-0520">NAD</keyword>
<gene>
    <name evidence="14" type="ORF">C7I84_01655</name>
</gene>
<dbReference type="InterPro" id="IPR011032">
    <property type="entry name" value="GroES-like_sf"/>
</dbReference>
<dbReference type="Pfam" id="PF00107">
    <property type="entry name" value="ADH_zinc_N"/>
    <property type="match status" value="1"/>
</dbReference>
<dbReference type="PANTHER" id="PTHR43880:SF12">
    <property type="entry name" value="ALCOHOL DEHYDROGENASE CLASS-3"/>
    <property type="match status" value="1"/>
</dbReference>
<dbReference type="Proteomes" id="UP000241229">
    <property type="component" value="Unassembled WGS sequence"/>
</dbReference>
<evidence type="ECO:0000256" key="2">
    <source>
        <dbReference type="ARBA" id="ARBA00010902"/>
    </source>
</evidence>
<dbReference type="Pfam" id="PF08240">
    <property type="entry name" value="ADH_N"/>
    <property type="match status" value="1"/>
</dbReference>
<dbReference type="GO" id="GO:0106322">
    <property type="term" value="F:S-(hydroxymethyl)glutathione dehydrogenase (NAD+) activity"/>
    <property type="evidence" value="ECO:0007669"/>
    <property type="project" value="RHEA"/>
</dbReference>
<dbReference type="GO" id="GO:0106321">
    <property type="term" value="F:S-(hydroxymethyl)glutathione dehydrogenase (NADP+) activity"/>
    <property type="evidence" value="ECO:0007669"/>
    <property type="project" value="RHEA"/>
</dbReference>
<accession>A0A2P7STM7</accession>
<dbReference type="FunFam" id="3.90.180.10:FF:000067">
    <property type="entry name" value="alcohol dehydrogenase 1-like isoform X1"/>
    <property type="match status" value="1"/>
</dbReference>
<evidence type="ECO:0000256" key="6">
    <source>
        <dbReference type="ARBA" id="ARBA00023027"/>
    </source>
</evidence>
<dbReference type="SUPFAM" id="SSF51735">
    <property type="entry name" value="NAD(P)-binding Rossmann-fold domains"/>
    <property type="match status" value="1"/>
</dbReference>
<dbReference type="GO" id="GO:0008270">
    <property type="term" value="F:zinc ion binding"/>
    <property type="evidence" value="ECO:0007669"/>
    <property type="project" value="InterPro"/>
</dbReference>
<comment type="similarity">
    <text evidence="2 11">Belongs to the zinc-containing alcohol dehydrogenase family. Class-III subfamily.</text>
</comment>
<comment type="cofactor">
    <cofactor evidence="1 11">
        <name>Zn(2+)</name>
        <dbReference type="ChEBI" id="CHEBI:29105"/>
    </cofactor>
</comment>
<dbReference type="PANTHER" id="PTHR43880">
    <property type="entry name" value="ALCOHOL DEHYDROGENASE"/>
    <property type="match status" value="1"/>
</dbReference>